<dbReference type="InterPro" id="IPR056501">
    <property type="entry name" value="NAD-bd_HRPKS_sdrA"/>
</dbReference>
<keyword evidence="4" id="KW-1185">Reference proteome</keyword>
<dbReference type="InterPro" id="IPR036291">
    <property type="entry name" value="NAD(P)-bd_dom_sf"/>
</dbReference>
<dbReference type="InterPro" id="IPR050444">
    <property type="entry name" value="Polyketide_Synthase"/>
</dbReference>
<gene>
    <name evidence="3" type="ORF">SLS62_002563</name>
</gene>
<dbReference type="SUPFAM" id="SSF51735">
    <property type="entry name" value="NAD(P)-binding Rossmann-fold domains"/>
    <property type="match status" value="1"/>
</dbReference>
<reference evidence="3 4" key="1">
    <citation type="submission" date="2024-02" db="EMBL/GenBank/DDBJ databases">
        <title>De novo assembly and annotation of 12 fungi associated with fruit tree decline syndrome in Ontario, Canada.</title>
        <authorList>
            <person name="Sulman M."/>
            <person name="Ellouze W."/>
            <person name="Ilyukhin E."/>
        </authorList>
    </citation>
    <scope>NUCLEOTIDE SEQUENCE [LARGE SCALE GENOMIC DNA]</scope>
    <source>
        <strain evidence="3 4">M11/M66-122</strain>
    </source>
</reference>
<dbReference type="SMART" id="SM00829">
    <property type="entry name" value="PKS_ER"/>
    <property type="match status" value="1"/>
</dbReference>
<evidence type="ECO:0000313" key="4">
    <source>
        <dbReference type="Proteomes" id="UP001320420"/>
    </source>
</evidence>
<dbReference type="InterPro" id="IPR029063">
    <property type="entry name" value="SAM-dependent_MTases_sf"/>
</dbReference>
<evidence type="ECO:0000259" key="2">
    <source>
        <dbReference type="SMART" id="SM00829"/>
    </source>
</evidence>
<dbReference type="SUPFAM" id="SSF53335">
    <property type="entry name" value="S-adenosyl-L-methionine-dependent methyltransferases"/>
    <property type="match status" value="1"/>
</dbReference>
<dbReference type="InterPro" id="IPR013149">
    <property type="entry name" value="ADH-like_C"/>
</dbReference>
<dbReference type="Pfam" id="PF23114">
    <property type="entry name" value="NAD-bd_HRPKS_sdrA"/>
    <property type="match status" value="1"/>
</dbReference>
<dbReference type="CDD" id="cd05195">
    <property type="entry name" value="enoyl_red"/>
    <property type="match status" value="1"/>
</dbReference>
<dbReference type="PANTHER" id="PTHR45681:SF6">
    <property type="entry name" value="POLYKETIDE SYNTHASE 37"/>
    <property type="match status" value="1"/>
</dbReference>
<dbReference type="GO" id="GO:0016491">
    <property type="term" value="F:oxidoreductase activity"/>
    <property type="evidence" value="ECO:0007669"/>
    <property type="project" value="InterPro"/>
</dbReference>
<dbReference type="InterPro" id="IPR020843">
    <property type="entry name" value="ER"/>
</dbReference>
<dbReference type="AlphaFoldDB" id="A0AAN9UXW6"/>
<evidence type="ECO:0000313" key="3">
    <source>
        <dbReference type="EMBL" id="KAK7755337.1"/>
    </source>
</evidence>
<evidence type="ECO:0000256" key="1">
    <source>
        <dbReference type="ARBA" id="ARBA00022679"/>
    </source>
</evidence>
<dbReference type="Gene3D" id="3.90.180.10">
    <property type="entry name" value="Medium-chain alcohol dehydrogenases, catalytic domain"/>
    <property type="match status" value="2"/>
</dbReference>
<dbReference type="Pfam" id="PF00107">
    <property type="entry name" value="ADH_zinc_N"/>
    <property type="match status" value="1"/>
</dbReference>
<dbReference type="PANTHER" id="PTHR45681">
    <property type="entry name" value="POLYKETIDE SYNTHASE 44-RELATED"/>
    <property type="match status" value="1"/>
</dbReference>
<protein>
    <recommendedName>
        <fullName evidence="2">Enoyl reductase (ER) domain-containing protein</fullName>
    </recommendedName>
</protein>
<organism evidence="3 4">
    <name type="scientific">Diatrype stigma</name>
    <dbReference type="NCBI Taxonomy" id="117547"/>
    <lineage>
        <taxon>Eukaryota</taxon>
        <taxon>Fungi</taxon>
        <taxon>Dikarya</taxon>
        <taxon>Ascomycota</taxon>
        <taxon>Pezizomycotina</taxon>
        <taxon>Sordariomycetes</taxon>
        <taxon>Xylariomycetidae</taxon>
        <taxon>Xylariales</taxon>
        <taxon>Diatrypaceae</taxon>
        <taxon>Diatrype</taxon>
    </lineage>
</organism>
<dbReference type="EMBL" id="JAKJXP020000013">
    <property type="protein sequence ID" value="KAK7755337.1"/>
    <property type="molecule type" value="Genomic_DNA"/>
</dbReference>
<proteinExistence type="predicted"/>
<comment type="caution">
    <text evidence="3">The sequence shown here is derived from an EMBL/GenBank/DDBJ whole genome shotgun (WGS) entry which is preliminary data.</text>
</comment>
<accession>A0AAN9UXW6</accession>
<sequence length="519" mass="57546">MRKFGETDALELLFSTPLAQNLYEDFYSRMCNDKLMSYLELSAHETPDQKILEVGAGTGAMTNMALSMLKQIEDRIGGIAFSEYLYTDISPAFFDKSQERFCAYQDRMAYKPLDLERDMASQGILPASVLRQNGFSGNDLVIRDNQNDAAHWASMIVSTAKDIAPSSSKSRRIILVVDDDDDDDSVRGFQRVFALALKGNLSTSSEHQLEVFSLSQVASAKVSPTNLVVFVAELERPLLSEIFDSKFSHVKTWLQQSNSLLWVTFSDMSSKLQTETPYPYAGLKDGLLRTVRAEFSAKHIVSLTLAGETRDAVSCVNHVLQVIQSAMLKQPPSPETEYIVRDGDILLGRLVENGSLTDILASSVRPAVRTEAWLPGPPLKLDIGTRGQLDTLHFKEDVDYHSDLGPMEVEIEARAWAVNFRDVFKVARLQEGEKVLIHSAAGATGQVAVQIAQMTGAEVFATVGHDKKRQFLMDEYGIPADHIFYSRNTTFAKGIMRMTDGYGVDVVLNSLVGESLRAS</sequence>
<keyword evidence="1" id="KW-0808">Transferase</keyword>
<dbReference type="Proteomes" id="UP001320420">
    <property type="component" value="Unassembled WGS sequence"/>
</dbReference>
<feature type="domain" description="Enoyl reductase (ER)" evidence="2">
    <location>
        <begin position="387"/>
        <end position="519"/>
    </location>
</feature>
<dbReference type="Gene3D" id="3.40.50.150">
    <property type="entry name" value="Vaccinia Virus protein VP39"/>
    <property type="match status" value="1"/>
</dbReference>
<dbReference type="GO" id="GO:0016740">
    <property type="term" value="F:transferase activity"/>
    <property type="evidence" value="ECO:0007669"/>
    <property type="project" value="UniProtKB-KW"/>
</dbReference>
<name>A0AAN9UXW6_9PEZI</name>